<reference evidence="4 5" key="1">
    <citation type="submission" date="2020-09" db="EMBL/GenBank/DDBJ databases">
        <title>Biosynthesis of the nuclear factor of activated T cells inhibitor NFAT-133 and its congeners in Streptomyces pactum.</title>
        <authorList>
            <person name="Zhou W."/>
            <person name="Posri P."/>
            <person name="Abugrain M.E."/>
            <person name="Weisberg A.J."/>
            <person name="Chang J.H."/>
            <person name="Mahmud T."/>
        </authorList>
    </citation>
    <scope>NUCLEOTIDE SEQUENCE [LARGE SCALE GENOMIC DNA]</scope>
    <source>
        <strain evidence="4 5">ATCC 27456</strain>
    </source>
</reference>
<feature type="signal peptide" evidence="2">
    <location>
        <begin position="1"/>
        <end position="30"/>
    </location>
</feature>
<feature type="region of interest" description="Disordered" evidence="1">
    <location>
        <begin position="246"/>
        <end position="267"/>
    </location>
</feature>
<dbReference type="CDD" id="cd08506">
    <property type="entry name" value="PBP2_clavulanate_OppA2"/>
    <property type="match status" value="1"/>
</dbReference>
<evidence type="ECO:0000256" key="2">
    <source>
        <dbReference type="SAM" id="SignalP"/>
    </source>
</evidence>
<evidence type="ECO:0000259" key="3">
    <source>
        <dbReference type="Pfam" id="PF00496"/>
    </source>
</evidence>
<dbReference type="RefSeq" id="WP_197990186.1">
    <property type="nucleotide sequence ID" value="NZ_JACYXC010000001.1"/>
</dbReference>
<feature type="domain" description="Solute-binding protein family 5" evidence="3">
    <location>
        <begin position="124"/>
        <end position="518"/>
    </location>
</feature>
<keyword evidence="2" id="KW-0732">Signal</keyword>
<name>A0ABS0NNP4_9ACTN</name>
<accession>A0ABS0NNP4</accession>
<dbReference type="PIRSF" id="PIRSF002741">
    <property type="entry name" value="MppA"/>
    <property type="match status" value="1"/>
</dbReference>
<dbReference type="PANTHER" id="PTHR30290:SF83">
    <property type="entry name" value="ABC TRANSPORTER SUBSTRATE-BINDING PROTEIN"/>
    <property type="match status" value="1"/>
</dbReference>
<keyword evidence="5" id="KW-1185">Reference proteome</keyword>
<evidence type="ECO:0000313" key="4">
    <source>
        <dbReference type="EMBL" id="MBH5336824.1"/>
    </source>
</evidence>
<dbReference type="InterPro" id="IPR039424">
    <property type="entry name" value="SBP_5"/>
</dbReference>
<dbReference type="Proteomes" id="UP000807371">
    <property type="component" value="Unassembled WGS sequence"/>
</dbReference>
<dbReference type="Pfam" id="PF00496">
    <property type="entry name" value="SBP_bac_5"/>
    <property type="match status" value="1"/>
</dbReference>
<dbReference type="PANTHER" id="PTHR30290">
    <property type="entry name" value="PERIPLASMIC BINDING COMPONENT OF ABC TRANSPORTER"/>
    <property type="match status" value="1"/>
</dbReference>
<feature type="region of interest" description="Disordered" evidence="1">
    <location>
        <begin position="31"/>
        <end position="76"/>
    </location>
</feature>
<dbReference type="InterPro" id="IPR030678">
    <property type="entry name" value="Peptide/Ni-bd"/>
</dbReference>
<sequence length="603" mass="65731">MTSPSSSFRQRVRPAVVAVAAGALVLTACSSGGGGSGGTDATPRSGPDKNRAENYSLGSKADSTGPAAPVPGARKGGTVNVLQRDAFTYLDPAQIYYADQLTAQTLYNRTLTTYKIDANGKVTLVGDLATDTGTPSDGGRTWTYTLKKGLKFEDGSPITSADVRQSVERLYAKWATDGPQFIPQWLSGAGQSFREALPDGPYKGDHLPADVLDTPDDRTVVFHFKEPHADTPYAVAMPNIGAVPDEPGKDPGQAYDRRPLSSGPYKIGTQKAGKQLVLVRNDRWDPKTDPVRHQYPDRFDIRFGVQEPDSSRRLLAGRGSDRNAMSFTNAVTVETGPTVLKDASAKDRTFNEVQPYVDYMAINMSRITDRKVRQALAYALPNAQILGQLGGPRAGQVAGNLLAPSLAGWKDIDPYRKKKFPAGDVATARKLLKEAGKEGQKIVYAYPNTTEYQKISVVVTQALERAGFSVEKKEIDSNNYSTEISKVDNTFDIYRASWGADWPVGSTVVPPLFDGRNVSDGNQNYWHLRNGEVDAEIDRISRITDVEKAAAQWVALAEKILVEDVPAVPIFYNRQWSIWGEGIGGVKYHSVYGTADPRSVFVR</sequence>
<dbReference type="Gene3D" id="3.10.105.10">
    <property type="entry name" value="Dipeptide-binding Protein, Domain 3"/>
    <property type="match status" value="1"/>
</dbReference>
<dbReference type="InterPro" id="IPR000914">
    <property type="entry name" value="SBP_5_dom"/>
</dbReference>
<dbReference type="Gene3D" id="3.40.190.10">
    <property type="entry name" value="Periplasmic binding protein-like II"/>
    <property type="match status" value="1"/>
</dbReference>
<dbReference type="SUPFAM" id="SSF53850">
    <property type="entry name" value="Periplasmic binding protein-like II"/>
    <property type="match status" value="1"/>
</dbReference>
<dbReference type="EMBL" id="JACYXC010000001">
    <property type="protein sequence ID" value="MBH5336824.1"/>
    <property type="molecule type" value="Genomic_DNA"/>
</dbReference>
<comment type="caution">
    <text evidence="4">The sequence shown here is derived from an EMBL/GenBank/DDBJ whole genome shotgun (WGS) entry which is preliminary data.</text>
</comment>
<gene>
    <name evidence="4" type="ORF">IHE55_19440</name>
</gene>
<proteinExistence type="predicted"/>
<feature type="chain" id="PRO_5045283215" evidence="2">
    <location>
        <begin position="31"/>
        <end position="603"/>
    </location>
</feature>
<evidence type="ECO:0000256" key="1">
    <source>
        <dbReference type="SAM" id="MobiDB-lite"/>
    </source>
</evidence>
<organism evidence="4 5">
    <name type="scientific">Streptomyces pactum</name>
    <dbReference type="NCBI Taxonomy" id="68249"/>
    <lineage>
        <taxon>Bacteria</taxon>
        <taxon>Bacillati</taxon>
        <taxon>Actinomycetota</taxon>
        <taxon>Actinomycetes</taxon>
        <taxon>Kitasatosporales</taxon>
        <taxon>Streptomycetaceae</taxon>
        <taxon>Streptomyces</taxon>
    </lineage>
</organism>
<protein>
    <submittedName>
        <fullName evidence="4">ABC transporter substrate-binding protein</fullName>
    </submittedName>
</protein>
<evidence type="ECO:0000313" key="5">
    <source>
        <dbReference type="Proteomes" id="UP000807371"/>
    </source>
</evidence>